<dbReference type="SUPFAM" id="SSF51556">
    <property type="entry name" value="Metallo-dependent hydrolases"/>
    <property type="match status" value="1"/>
</dbReference>
<evidence type="ECO:0000256" key="1">
    <source>
        <dbReference type="ARBA" id="ARBA00006773"/>
    </source>
</evidence>
<dbReference type="EC" id="3.5.4.2" evidence="2 6"/>
<evidence type="ECO:0000259" key="8">
    <source>
        <dbReference type="Pfam" id="PF13382"/>
    </source>
</evidence>
<dbReference type="GO" id="GO:0000034">
    <property type="term" value="F:adenine deaminase activity"/>
    <property type="evidence" value="ECO:0007669"/>
    <property type="project" value="UniProtKB-UniRule"/>
</dbReference>
<feature type="domain" description="Amidohydrolase-related" evidence="7">
    <location>
        <begin position="71"/>
        <end position="355"/>
    </location>
</feature>
<dbReference type="EMBL" id="DF967975">
    <property type="protein sequence ID" value="GAP19027.1"/>
    <property type="molecule type" value="Genomic_DNA"/>
</dbReference>
<accession>A0A0M8JPC1</accession>
<dbReference type="PANTHER" id="PTHR11113:SF2">
    <property type="entry name" value="ADENINE DEAMINASE"/>
    <property type="match status" value="1"/>
</dbReference>
<dbReference type="InterPro" id="IPR032466">
    <property type="entry name" value="Metal_Hydrolase"/>
</dbReference>
<dbReference type="PANTHER" id="PTHR11113">
    <property type="entry name" value="N-ACETYLGLUCOSAMINE-6-PHOSPHATE DEACETYLASE"/>
    <property type="match status" value="1"/>
</dbReference>
<dbReference type="EMBL" id="LGCM01000064">
    <property type="protein sequence ID" value="KPL76209.1"/>
    <property type="molecule type" value="Genomic_DNA"/>
</dbReference>
<evidence type="ECO:0000259" key="7">
    <source>
        <dbReference type="Pfam" id="PF01979"/>
    </source>
</evidence>
<dbReference type="OrthoDB" id="9775607at2"/>
<sequence>MDLTGVRMDLVQAALGRIAFDALILNVQVVNVYSGLVEPGNIGIKHGRIVTCQAPKDAPAESIWDGQGRFALPGLIDTHVHIDSTLLTPAGLAEFMVPHGTTAVFADPMEISNVAGIEGLKAFFAGSDQLPYHVFLEVCSRVPTAPGLETTGGELGLAEVQEVLAWPQSISLGELDPSKILGLREEYFAKVTAAHALGKIANGHAAGLSPEALTAYACGGLADDHECVDYAEAKQRVALGLSVLIREGSTERNLKELVGGLLRENADTRHWMMCTDDKHPNEILHEGHINYMVEQAIALGMPPVRAIQMATLNAAQHFRLDHELGSLAPGRWADILLISSLERIAPEEVFFKGRRVAQNGKMIIPTPAPAYPDWLHHTVKITRGLQAEHYRLAAQGAAVRARVIEITGDQIINRAGEALLPVVDGAVQTDPQADVVKLSVVERYGKNGNIGTTFVRGFGLKRGAISSTVSHDHHNLVIAGADDLSMATCARATQEMQGGLVAALGDQVIAQLPLPFGGLISEAPPLEVIRVLEALNAAAHSLGCVLPAPFMTLAFISLPTVPELGLTDRGLVDVHQHALISPLLGLD</sequence>
<comment type="similarity">
    <text evidence="1 6">Belongs to the metallo-dependent hydrolases superfamily. Adenine deaminase family.</text>
</comment>
<dbReference type="SUPFAM" id="SSF51338">
    <property type="entry name" value="Composite domain of metallo-dependent hydrolases"/>
    <property type="match status" value="1"/>
</dbReference>
<reference evidence="10 11" key="2">
    <citation type="submission" date="2015-07" db="EMBL/GenBank/DDBJ databases">
        <title>Genome sequence of Levilinea saccharolytica DSM 16555.</title>
        <authorList>
            <person name="Hemp J."/>
            <person name="Ward L.M."/>
            <person name="Pace L.A."/>
            <person name="Fischer W.W."/>
        </authorList>
    </citation>
    <scope>NUCLEOTIDE SEQUENCE [LARGE SCALE GENOMIC DNA]</scope>
    <source>
        <strain evidence="10 11">KIBI-1</strain>
    </source>
</reference>
<keyword evidence="4 6" id="KW-0464">Manganese</keyword>
<evidence type="ECO:0000256" key="5">
    <source>
        <dbReference type="ARBA" id="ARBA00047720"/>
    </source>
</evidence>
<proteinExistence type="inferred from homology"/>
<feature type="domain" description="Adenine deaminase C-terminal" evidence="8">
    <location>
        <begin position="410"/>
        <end position="577"/>
    </location>
</feature>
<dbReference type="PATRIC" id="fig|229921.5.peg.1757"/>
<keyword evidence="11" id="KW-1185">Reference proteome</keyword>
<dbReference type="InterPro" id="IPR011059">
    <property type="entry name" value="Metal-dep_hydrolase_composite"/>
</dbReference>
<dbReference type="Pfam" id="PF13382">
    <property type="entry name" value="Adenine_deam_C"/>
    <property type="match status" value="1"/>
</dbReference>
<evidence type="ECO:0000256" key="6">
    <source>
        <dbReference type="HAMAP-Rule" id="MF_01518"/>
    </source>
</evidence>
<dbReference type="AlphaFoldDB" id="A0A0M8JPC1"/>
<dbReference type="STRING" id="229921.ADN01_16785"/>
<dbReference type="Pfam" id="PF01979">
    <property type="entry name" value="Amidohydro_1"/>
    <property type="match status" value="1"/>
</dbReference>
<evidence type="ECO:0000313" key="10">
    <source>
        <dbReference type="EMBL" id="KPL76209.1"/>
    </source>
</evidence>
<gene>
    <name evidence="6" type="primary">ade</name>
    <name evidence="10" type="ORF">ADN01_16785</name>
    <name evidence="9" type="ORF">LSAC_02925</name>
</gene>
<dbReference type="GO" id="GO:0006146">
    <property type="term" value="P:adenine catabolic process"/>
    <property type="evidence" value="ECO:0007669"/>
    <property type="project" value="InterPro"/>
</dbReference>
<dbReference type="Gene3D" id="2.30.40.10">
    <property type="entry name" value="Urease, subunit C, domain 1"/>
    <property type="match status" value="1"/>
</dbReference>
<dbReference type="Proteomes" id="UP000050501">
    <property type="component" value="Unassembled WGS sequence"/>
</dbReference>
<dbReference type="InterPro" id="IPR006680">
    <property type="entry name" value="Amidohydro-rel"/>
</dbReference>
<dbReference type="Gene3D" id="3.20.20.140">
    <property type="entry name" value="Metal-dependent hydrolases"/>
    <property type="match status" value="1"/>
</dbReference>
<dbReference type="InterPro" id="IPR026912">
    <property type="entry name" value="Adenine_deam_C"/>
</dbReference>
<dbReference type="HAMAP" id="MF_01518">
    <property type="entry name" value="Adenine_deamin"/>
    <property type="match status" value="1"/>
</dbReference>
<name>A0A0M8JPC1_9CHLR</name>
<comment type="cofactor">
    <cofactor evidence="6">
        <name>Mn(2+)</name>
        <dbReference type="ChEBI" id="CHEBI:29035"/>
    </cofactor>
</comment>
<evidence type="ECO:0000313" key="11">
    <source>
        <dbReference type="Proteomes" id="UP000050501"/>
    </source>
</evidence>
<organism evidence="9">
    <name type="scientific">Levilinea saccharolytica</name>
    <dbReference type="NCBI Taxonomy" id="229921"/>
    <lineage>
        <taxon>Bacteria</taxon>
        <taxon>Bacillati</taxon>
        <taxon>Chloroflexota</taxon>
        <taxon>Anaerolineae</taxon>
        <taxon>Anaerolineales</taxon>
        <taxon>Anaerolineaceae</taxon>
        <taxon>Levilinea</taxon>
    </lineage>
</organism>
<dbReference type="InterPro" id="IPR006679">
    <property type="entry name" value="Adenine_deam"/>
</dbReference>
<keyword evidence="3 6" id="KW-0378">Hydrolase</keyword>
<evidence type="ECO:0000256" key="2">
    <source>
        <dbReference type="ARBA" id="ARBA00012782"/>
    </source>
</evidence>
<comment type="catalytic activity">
    <reaction evidence="5 6">
        <text>adenine + H2O + H(+) = hypoxanthine + NH4(+)</text>
        <dbReference type="Rhea" id="RHEA:23688"/>
        <dbReference type="ChEBI" id="CHEBI:15377"/>
        <dbReference type="ChEBI" id="CHEBI:15378"/>
        <dbReference type="ChEBI" id="CHEBI:16708"/>
        <dbReference type="ChEBI" id="CHEBI:17368"/>
        <dbReference type="ChEBI" id="CHEBI:28938"/>
        <dbReference type="EC" id="3.5.4.2"/>
    </reaction>
</comment>
<dbReference type="RefSeq" id="WP_062419336.1">
    <property type="nucleotide sequence ID" value="NZ_BBXZ01000157.1"/>
</dbReference>
<evidence type="ECO:0000256" key="4">
    <source>
        <dbReference type="ARBA" id="ARBA00023211"/>
    </source>
</evidence>
<evidence type="ECO:0000256" key="3">
    <source>
        <dbReference type="ARBA" id="ARBA00022801"/>
    </source>
</evidence>
<reference evidence="9" key="1">
    <citation type="journal article" date="2015" name="Genome Announc.">
        <title>Draft Genome Sequences of Anaerolinea thermolimosa IMO-1, Bellilinea caldifistulae GOMI-1, Leptolinea tardivitalis YMTK-2, Levilinea saccharolytica KIBI-1, Longilinea arvoryzae KOME-1, Previously Described as Members of the Class Anaerolineae (Chloroflexi).</title>
        <authorList>
            <person name="Matsuura N."/>
            <person name="Tourlousse M.D."/>
            <person name="Ohashi A."/>
            <person name="Hugenholtz P."/>
            <person name="Sekiguchi Y."/>
        </authorList>
    </citation>
    <scope>NUCLEOTIDE SEQUENCE</scope>
    <source>
        <strain evidence="9">KIBI-1</strain>
    </source>
</reference>
<protein>
    <recommendedName>
        <fullName evidence="2 6">Adenine deaminase</fullName>
        <shortName evidence="6">Adenase</shortName>
        <shortName evidence="6">Adenine aminase</shortName>
        <ecNumber evidence="2 6">3.5.4.2</ecNumber>
    </recommendedName>
</protein>
<evidence type="ECO:0000313" key="9">
    <source>
        <dbReference type="EMBL" id="GAP19027.1"/>
    </source>
</evidence>